<keyword evidence="7" id="KW-0732">Signal</keyword>
<dbReference type="InterPro" id="IPR009079">
    <property type="entry name" value="4_helix_cytokine-like_core"/>
</dbReference>
<dbReference type="FunFam" id="1.20.1250.10:FF:000001">
    <property type="entry name" value="Interferon alpha"/>
    <property type="match status" value="1"/>
</dbReference>
<keyword evidence="5" id="KW-1015">Disulfide bond</keyword>
<dbReference type="InterPro" id="IPR000471">
    <property type="entry name" value="Interferon_alpha/beta/delta"/>
</dbReference>
<dbReference type="GO" id="GO:0051607">
    <property type="term" value="P:defense response to virus"/>
    <property type="evidence" value="ECO:0007669"/>
    <property type="project" value="UniProtKB-KW"/>
</dbReference>
<dbReference type="SMART" id="SM00076">
    <property type="entry name" value="IFabd"/>
    <property type="match status" value="1"/>
</dbReference>
<evidence type="ECO:0000256" key="7">
    <source>
        <dbReference type="SAM" id="SignalP"/>
    </source>
</evidence>
<dbReference type="EMBL" id="AY165860">
    <property type="protein sequence ID" value="AAO37657.1"/>
    <property type="molecule type" value="Genomic_DNA"/>
</dbReference>
<evidence type="ECO:0000256" key="1">
    <source>
        <dbReference type="ARBA" id="ARBA00004613"/>
    </source>
</evidence>
<comment type="similarity">
    <text evidence="6">Belongs to the alpha/beta interferon family.</text>
</comment>
<sequence>MTSWTSLPVALVLLYSSTLCSLGCDLTQGLQKDFSLVNQMSTFSLVPCLKDRTNFNFPKEAMEGSQLQREDATVIVHEMLQQIFTLFSQNAVPATWNQTQLMQLLIGVNQQLEVLERCLGQDVEWEEPSLESENARLALKIYFQGMNQYLQGKEYSHCAWEILRLEIRRVFLFMNKLARKFRF</sequence>
<proteinExistence type="inferred from homology"/>
<evidence type="ECO:0000256" key="4">
    <source>
        <dbReference type="ARBA" id="ARBA00023118"/>
    </source>
</evidence>
<organism evidence="8">
    <name type="scientific">Notamacropus eugenii</name>
    <name type="common">Tammar wallaby</name>
    <name type="synonym">Macropus eugenii</name>
    <dbReference type="NCBI Taxonomy" id="9315"/>
    <lineage>
        <taxon>Eukaryota</taxon>
        <taxon>Metazoa</taxon>
        <taxon>Chordata</taxon>
        <taxon>Craniata</taxon>
        <taxon>Vertebrata</taxon>
        <taxon>Euteleostomi</taxon>
        <taxon>Mammalia</taxon>
        <taxon>Metatheria</taxon>
        <taxon>Diprotodontia</taxon>
        <taxon>Macropodidae</taxon>
        <taxon>Notamacropus</taxon>
    </lineage>
</organism>
<dbReference type="GO" id="GO:0005615">
    <property type="term" value="C:extracellular space"/>
    <property type="evidence" value="ECO:0007669"/>
    <property type="project" value="UniProtKB-KW"/>
</dbReference>
<feature type="signal peptide" evidence="7">
    <location>
        <begin position="1"/>
        <end position="20"/>
    </location>
</feature>
<feature type="chain" id="PRO_5004294967" evidence="7">
    <location>
        <begin position="21"/>
        <end position="183"/>
    </location>
</feature>
<evidence type="ECO:0000256" key="6">
    <source>
        <dbReference type="RuleBase" id="RU000436"/>
    </source>
</evidence>
<comment type="subcellular location">
    <subcellularLocation>
        <location evidence="1">Secreted</location>
    </subcellularLocation>
</comment>
<protein>
    <submittedName>
        <fullName evidence="8">Interferon alpha 2</fullName>
    </submittedName>
</protein>
<name>Q7YRX7_NOTEU</name>
<dbReference type="PANTHER" id="PTHR11691:SF37">
    <property type="entry name" value="INTERFERON OMEGA-1"/>
    <property type="match status" value="1"/>
</dbReference>
<keyword evidence="3" id="KW-0964">Secreted</keyword>
<evidence type="ECO:0000256" key="5">
    <source>
        <dbReference type="ARBA" id="ARBA00023157"/>
    </source>
</evidence>
<dbReference type="AlphaFoldDB" id="Q7YRX7"/>
<evidence type="ECO:0000256" key="2">
    <source>
        <dbReference type="ARBA" id="ARBA00022514"/>
    </source>
</evidence>
<dbReference type="GO" id="GO:0005126">
    <property type="term" value="F:cytokine receptor binding"/>
    <property type="evidence" value="ECO:0007669"/>
    <property type="project" value="InterPro"/>
</dbReference>
<evidence type="ECO:0000256" key="3">
    <source>
        <dbReference type="ARBA" id="ARBA00022525"/>
    </source>
</evidence>
<keyword evidence="4 6" id="KW-0051">Antiviral defense</keyword>
<reference evidence="8" key="1">
    <citation type="journal article" date="2004" name="Dev. Comp. Immunol.">
        <title>Interferon alpha/beta genes from a marsupial, Macropus eugenii.</title>
        <authorList>
            <person name="Harrison G.A."/>
            <person name="McNicol K.A."/>
            <person name="Deane E.M."/>
        </authorList>
    </citation>
    <scope>NUCLEOTIDE SEQUENCE</scope>
</reference>
<dbReference type="Gene3D" id="1.20.1250.10">
    <property type="match status" value="1"/>
</dbReference>
<dbReference type="PROSITE" id="PS00252">
    <property type="entry name" value="INTERFERON_A_B_D"/>
    <property type="match status" value="1"/>
</dbReference>
<dbReference type="GO" id="GO:0005125">
    <property type="term" value="F:cytokine activity"/>
    <property type="evidence" value="ECO:0007669"/>
    <property type="project" value="UniProtKB-KW"/>
</dbReference>
<dbReference type="Pfam" id="PF00143">
    <property type="entry name" value="Interferon"/>
    <property type="match status" value="1"/>
</dbReference>
<accession>Q7YRX7</accession>
<dbReference type="PRINTS" id="PR00266">
    <property type="entry name" value="INTERFERONAB"/>
</dbReference>
<dbReference type="PANTHER" id="PTHR11691">
    <property type="entry name" value="TYPE I INTERFERON"/>
    <property type="match status" value="1"/>
</dbReference>
<keyword evidence="2 6" id="KW-0202">Cytokine</keyword>
<evidence type="ECO:0000313" key="8">
    <source>
        <dbReference type="EMBL" id="AAO37657.1"/>
    </source>
</evidence>
<dbReference type="SUPFAM" id="SSF47266">
    <property type="entry name" value="4-helical cytokines"/>
    <property type="match status" value="1"/>
</dbReference>
<gene>
    <name evidence="8" type="primary">IFN</name>
</gene>